<keyword evidence="2" id="KW-0418">Kinase</keyword>
<dbReference type="GO" id="GO:0016301">
    <property type="term" value="F:kinase activity"/>
    <property type="evidence" value="ECO:0007669"/>
    <property type="project" value="UniProtKB-KW"/>
</dbReference>
<dbReference type="EMBL" id="JAHLQT010006389">
    <property type="protein sequence ID" value="KAG7174896.1"/>
    <property type="molecule type" value="Genomic_DNA"/>
</dbReference>
<dbReference type="AlphaFoldDB" id="A0A8J5N813"/>
<keyword evidence="2" id="KW-0808">Transferase</keyword>
<dbReference type="Proteomes" id="UP000747542">
    <property type="component" value="Unassembled WGS sequence"/>
</dbReference>
<proteinExistence type="predicted"/>
<gene>
    <name evidence="2" type="primary">CSK-L2</name>
    <name evidence="2" type="ORF">Hamer_G023033</name>
</gene>
<keyword evidence="3" id="KW-1185">Reference proteome</keyword>
<sequence>MSEQSAIEDADDEEEPQRTLTTKRMAEAFDMIQQVMQIFTDDDPNREHLIIVFIALSHTRPSFPLLVSPSSRPERLKSSSLNQRPSSIDKKTPNLTRKYVNVSHWWLDEQIYAIIARLRSRLATLPDVFPVVSSITPSLIRQQSGEARGSRMRAAVFVVLGVTAITAQQMSTQETARDSTLESRQGFADPALGLLVSPLQQLALSGQNSLQQLALSGQNPFQQLALSGQNPLQQLELSGQNPLQQLAFSGQNPLQQLALSGQYPLQQLALSGQNPLQQLAFSGQYPLQQLALSGQNPLQQLTLLGQNPLLSRLQQPFAGGVQGLGGAQGLQQPLLQTLARQGFPDTQLQGLRRQGLTASQLQGLGQGFSGSQIRGLGFPEAQLQDLGQGYPGIQQQGLRGQGLLGATGELNGLGRLSGQLNNGLGNQLPGGLGVKPFSARRADQQELAELIKLASFLGEDNLEHGNSRPQRLQGLDRASKNYITPKHDSNDDDELILLLQALESLPSNSRFQAQSPTVKFPRSLAPNVGIVPGGHRGLIRRSGQDNKDTVAAGDHRGSQPVGTSHPDPFDLVFSPSIRIARSQHHAQDQFRFPKSH</sequence>
<reference evidence="2" key="1">
    <citation type="journal article" date="2021" name="Sci. Adv.">
        <title>The American lobster genome reveals insights on longevity, neural, and immune adaptations.</title>
        <authorList>
            <person name="Polinski J.M."/>
            <person name="Zimin A.V."/>
            <person name="Clark K.F."/>
            <person name="Kohn A.B."/>
            <person name="Sadowski N."/>
            <person name="Timp W."/>
            <person name="Ptitsyn A."/>
            <person name="Khanna P."/>
            <person name="Romanova D.Y."/>
            <person name="Williams P."/>
            <person name="Greenwood S.J."/>
            <person name="Moroz L.L."/>
            <person name="Walt D.R."/>
            <person name="Bodnar A.G."/>
        </authorList>
    </citation>
    <scope>NUCLEOTIDE SEQUENCE</scope>
    <source>
        <strain evidence="2">GMGI-L3</strain>
    </source>
</reference>
<feature type="region of interest" description="Disordered" evidence="1">
    <location>
        <begin position="67"/>
        <end position="90"/>
    </location>
</feature>
<dbReference type="Gene3D" id="3.80.10.10">
    <property type="entry name" value="Ribonuclease Inhibitor"/>
    <property type="match status" value="1"/>
</dbReference>
<evidence type="ECO:0000313" key="3">
    <source>
        <dbReference type="Proteomes" id="UP000747542"/>
    </source>
</evidence>
<protein>
    <submittedName>
        <fullName evidence="2">Putative Tyrosine-protein kinase CSK-like 2</fullName>
    </submittedName>
</protein>
<comment type="caution">
    <text evidence="2">The sequence shown here is derived from an EMBL/GenBank/DDBJ whole genome shotgun (WGS) entry which is preliminary data.</text>
</comment>
<dbReference type="InterPro" id="IPR032675">
    <property type="entry name" value="LRR_dom_sf"/>
</dbReference>
<evidence type="ECO:0000313" key="2">
    <source>
        <dbReference type="EMBL" id="KAG7174896.1"/>
    </source>
</evidence>
<name>A0A8J5N813_HOMAM</name>
<organism evidence="2 3">
    <name type="scientific">Homarus americanus</name>
    <name type="common">American lobster</name>
    <dbReference type="NCBI Taxonomy" id="6706"/>
    <lineage>
        <taxon>Eukaryota</taxon>
        <taxon>Metazoa</taxon>
        <taxon>Ecdysozoa</taxon>
        <taxon>Arthropoda</taxon>
        <taxon>Crustacea</taxon>
        <taxon>Multicrustacea</taxon>
        <taxon>Malacostraca</taxon>
        <taxon>Eumalacostraca</taxon>
        <taxon>Eucarida</taxon>
        <taxon>Decapoda</taxon>
        <taxon>Pleocyemata</taxon>
        <taxon>Astacidea</taxon>
        <taxon>Nephropoidea</taxon>
        <taxon>Nephropidae</taxon>
        <taxon>Homarus</taxon>
    </lineage>
</organism>
<feature type="compositionally biased region" description="Basic and acidic residues" evidence="1">
    <location>
        <begin position="542"/>
        <end position="557"/>
    </location>
</feature>
<evidence type="ECO:0000256" key="1">
    <source>
        <dbReference type="SAM" id="MobiDB-lite"/>
    </source>
</evidence>
<feature type="region of interest" description="Disordered" evidence="1">
    <location>
        <begin position="533"/>
        <end position="570"/>
    </location>
</feature>
<accession>A0A8J5N813</accession>